<evidence type="ECO:0000256" key="1">
    <source>
        <dbReference type="SAM" id="MobiDB-lite"/>
    </source>
</evidence>
<evidence type="ECO:0000313" key="2">
    <source>
        <dbReference type="EMBL" id="KXZ52384.1"/>
    </source>
</evidence>
<feature type="compositionally biased region" description="Low complexity" evidence="1">
    <location>
        <begin position="21"/>
        <end position="52"/>
    </location>
</feature>
<dbReference type="AlphaFoldDB" id="A0A150GRG6"/>
<dbReference type="OrthoDB" id="529734at2759"/>
<feature type="region of interest" description="Disordered" evidence="1">
    <location>
        <begin position="375"/>
        <end position="481"/>
    </location>
</feature>
<feature type="region of interest" description="Disordered" evidence="1">
    <location>
        <begin position="18"/>
        <end position="63"/>
    </location>
</feature>
<feature type="compositionally biased region" description="Basic and acidic residues" evidence="1">
    <location>
        <begin position="428"/>
        <end position="465"/>
    </location>
</feature>
<evidence type="ECO:0000313" key="3">
    <source>
        <dbReference type="Proteomes" id="UP000075714"/>
    </source>
</evidence>
<feature type="compositionally biased region" description="Acidic residues" evidence="1">
    <location>
        <begin position="395"/>
        <end position="413"/>
    </location>
</feature>
<name>A0A150GRG6_GONPE</name>
<gene>
    <name evidence="2" type="ORF">GPECTOR_9g428</name>
</gene>
<protein>
    <submittedName>
        <fullName evidence="2">Uncharacterized protein</fullName>
    </submittedName>
</protein>
<keyword evidence="3" id="KW-1185">Reference proteome</keyword>
<comment type="caution">
    <text evidence="2">The sequence shown here is derived from an EMBL/GenBank/DDBJ whole genome shotgun (WGS) entry which is preliminary data.</text>
</comment>
<sequence>MCPPSLANYQLGCGASTDNGKAATAPVAAAPADAKPSVTATPAAEAAPAAAPAPAPKDGSSEWHLLTPVNDISQATAGAPVPGFWLVVHDNKDAGLPRLSVVSVANGSISPVRVKDKGRGLADAVDLECLFMVDAGVAGKKQPLYCAMTSAGKAWLFKLSMKKKKWVAHGVKAFEVPPPVGNEASGTNCEGARAYMEDGKLWLEYANRGGRQDGVPLKPWVARTPLDIRAIRKGEFEVDPAAMDVTYWPESIDNDPDVRQCADIGQAVGMARYGQLFAAAKDDEVNEVHFVSYIVERLPGAQTGGVENFKPLYRLQGSKIEAIYDITKDVSIFATDDEGYGSWLTVLHRHSGAAWKVRVVPPEGHALRAYGISGISPADPAIRKEHDDSSSESDQSSEEEEEEEEQAEEEQEGLAEQLAEALEDAMEEREAARERKEELEAREDALEAREDALEAREEALEAREEAIEDREEAVEERRDDE</sequence>
<dbReference type="EMBL" id="LSYV01000010">
    <property type="protein sequence ID" value="KXZ52384.1"/>
    <property type="molecule type" value="Genomic_DNA"/>
</dbReference>
<proteinExistence type="predicted"/>
<accession>A0A150GRG6</accession>
<dbReference type="Proteomes" id="UP000075714">
    <property type="component" value="Unassembled WGS sequence"/>
</dbReference>
<organism evidence="2 3">
    <name type="scientific">Gonium pectorale</name>
    <name type="common">Green alga</name>
    <dbReference type="NCBI Taxonomy" id="33097"/>
    <lineage>
        <taxon>Eukaryota</taxon>
        <taxon>Viridiplantae</taxon>
        <taxon>Chlorophyta</taxon>
        <taxon>core chlorophytes</taxon>
        <taxon>Chlorophyceae</taxon>
        <taxon>CS clade</taxon>
        <taxon>Chlamydomonadales</taxon>
        <taxon>Volvocaceae</taxon>
        <taxon>Gonium</taxon>
    </lineage>
</organism>
<reference evidence="3" key="1">
    <citation type="journal article" date="2016" name="Nat. Commun.">
        <title>The Gonium pectorale genome demonstrates co-option of cell cycle regulation during the evolution of multicellularity.</title>
        <authorList>
            <person name="Hanschen E.R."/>
            <person name="Marriage T.N."/>
            <person name="Ferris P.J."/>
            <person name="Hamaji T."/>
            <person name="Toyoda A."/>
            <person name="Fujiyama A."/>
            <person name="Neme R."/>
            <person name="Noguchi H."/>
            <person name="Minakuchi Y."/>
            <person name="Suzuki M."/>
            <person name="Kawai-Toyooka H."/>
            <person name="Smith D.R."/>
            <person name="Sparks H."/>
            <person name="Anderson J."/>
            <person name="Bakaric R."/>
            <person name="Luria V."/>
            <person name="Karger A."/>
            <person name="Kirschner M.W."/>
            <person name="Durand P.M."/>
            <person name="Michod R.E."/>
            <person name="Nozaki H."/>
            <person name="Olson B.J."/>
        </authorList>
    </citation>
    <scope>NUCLEOTIDE SEQUENCE [LARGE SCALE GENOMIC DNA]</scope>
    <source>
        <strain evidence="3">NIES-2863</strain>
    </source>
</reference>